<dbReference type="EMBL" id="BAAAPH010000003">
    <property type="protein sequence ID" value="GAA1555922.1"/>
    <property type="molecule type" value="Genomic_DNA"/>
</dbReference>
<keyword evidence="2" id="KW-1185">Reference proteome</keyword>
<comment type="caution">
    <text evidence="1">The sequence shown here is derived from an EMBL/GenBank/DDBJ whole genome shotgun (WGS) entry which is preliminary data.</text>
</comment>
<reference evidence="1 2" key="1">
    <citation type="journal article" date="2019" name="Int. J. Syst. Evol. Microbiol.">
        <title>The Global Catalogue of Microorganisms (GCM) 10K type strain sequencing project: providing services to taxonomists for standard genome sequencing and annotation.</title>
        <authorList>
            <consortium name="The Broad Institute Genomics Platform"/>
            <consortium name="The Broad Institute Genome Sequencing Center for Infectious Disease"/>
            <person name="Wu L."/>
            <person name="Ma J."/>
        </authorList>
    </citation>
    <scope>NUCLEOTIDE SEQUENCE [LARGE SCALE GENOMIC DNA]</scope>
    <source>
        <strain evidence="1 2">JCM 15572</strain>
    </source>
</reference>
<organism evidence="1 2">
    <name type="scientific">Kribbella hippodromi</name>
    <dbReference type="NCBI Taxonomy" id="434347"/>
    <lineage>
        <taxon>Bacteria</taxon>
        <taxon>Bacillati</taxon>
        <taxon>Actinomycetota</taxon>
        <taxon>Actinomycetes</taxon>
        <taxon>Propionibacteriales</taxon>
        <taxon>Kribbellaceae</taxon>
        <taxon>Kribbella</taxon>
    </lineage>
</organism>
<sequence length="103" mass="11010">MSWPESQVERVQGIVTALPRCATTTVKYTYSTSDTYRMSVRKVGVAGLKDGVALRVDDGISWGYVARGGTLMKLIAESRTTPTDAAFGQLLVKAVARLDAVAG</sequence>
<protein>
    <submittedName>
        <fullName evidence="1">Uncharacterized protein</fullName>
    </submittedName>
</protein>
<gene>
    <name evidence="1" type="ORF">GCM10009804_10980</name>
</gene>
<name>A0ABN2CEY1_9ACTN</name>
<dbReference type="Proteomes" id="UP001501705">
    <property type="component" value="Unassembled WGS sequence"/>
</dbReference>
<accession>A0ABN2CEY1</accession>
<proteinExistence type="predicted"/>
<evidence type="ECO:0000313" key="1">
    <source>
        <dbReference type="EMBL" id="GAA1555922.1"/>
    </source>
</evidence>
<evidence type="ECO:0000313" key="2">
    <source>
        <dbReference type="Proteomes" id="UP001501705"/>
    </source>
</evidence>